<sequence length="98" mass="11270">MTIQTRREFLGGLGWMAVGSLIIPYIPKTFYSIPKPTAWSNSEGGFYVPTEFADELIKQVWEGGVFIGKTIRIKMPTDRTYSSFLSNPEKYLNQMRRI</sequence>
<protein>
    <submittedName>
        <fullName evidence="2">Uncharacterized protein</fullName>
    </submittedName>
</protein>
<keyword evidence="1" id="KW-0472">Membrane</keyword>
<evidence type="ECO:0000313" key="2">
    <source>
        <dbReference type="EMBL" id="KKK47091.1"/>
    </source>
</evidence>
<dbReference type="EMBL" id="LAZR01069754">
    <property type="protein sequence ID" value="KKK47091.1"/>
    <property type="molecule type" value="Genomic_DNA"/>
</dbReference>
<feature type="transmembrane region" description="Helical" evidence="1">
    <location>
        <begin position="9"/>
        <end position="27"/>
    </location>
</feature>
<evidence type="ECO:0000256" key="1">
    <source>
        <dbReference type="SAM" id="Phobius"/>
    </source>
</evidence>
<comment type="caution">
    <text evidence="2">The sequence shown here is derived from an EMBL/GenBank/DDBJ whole genome shotgun (WGS) entry which is preliminary data.</text>
</comment>
<gene>
    <name evidence="2" type="ORF">LCGC14_3158670</name>
</gene>
<organism evidence="2">
    <name type="scientific">marine sediment metagenome</name>
    <dbReference type="NCBI Taxonomy" id="412755"/>
    <lineage>
        <taxon>unclassified sequences</taxon>
        <taxon>metagenomes</taxon>
        <taxon>ecological metagenomes</taxon>
    </lineage>
</organism>
<proteinExistence type="predicted"/>
<keyword evidence="1" id="KW-0812">Transmembrane</keyword>
<keyword evidence="1" id="KW-1133">Transmembrane helix</keyword>
<accession>A0A0F8YGE3</accession>
<reference evidence="2" key="1">
    <citation type="journal article" date="2015" name="Nature">
        <title>Complex archaea that bridge the gap between prokaryotes and eukaryotes.</title>
        <authorList>
            <person name="Spang A."/>
            <person name="Saw J.H."/>
            <person name="Jorgensen S.L."/>
            <person name="Zaremba-Niedzwiedzka K."/>
            <person name="Martijn J."/>
            <person name="Lind A.E."/>
            <person name="van Eijk R."/>
            <person name="Schleper C."/>
            <person name="Guy L."/>
            <person name="Ettema T.J."/>
        </authorList>
    </citation>
    <scope>NUCLEOTIDE SEQUENCE</scope>
</reference>
<dbReference type="AlphaFoldDB" id="A0A0F8YGE3"/>
<name>A0A0F8YGE3_9ZZZZ</name>